<keyword evidence="3" id="KW-0175">Coiled coil</keyword>
<dbReference type="GO" id="GO:0051131">
    <property type="term" value="P:chaperone-mediated protein complex assembly"/>
    <property type="evidence" value="ECO:0007669"/>
    <property type="project" value="TreeGrafter"/>
</dbReference>
<dbReference type="GO" id="GO:0051087">
    <property type="term" value="F:protein-folding chaperone binding"/>
    <property type="evidence" value="ECO:0007669"/>
    <property type="project" value="TreeGrafter"/>
</dbReference>
<evidence type="ECO:0000256" key="2">
    <source>
        <dbReference type="ARBA" id="ARBA00023186"/>
    </source>
</evidence>
<evidence type="ECO:0000256" key="3">
    <source>
        <dbReference type="SAM" id="Coils"/>
    </source>
</evidence>
<dbReference type="EMBL" id="JAACJL010000001">
    <property type="protein sequence ID" value="KAF4623188.1"/>
    <property type="molecule type" value="Genomic_DNA"/>
</dbReference>
<name>A0A8H4VUM4_9AGAR</name>
<reference evidence="4 5" key="1">
    <citation type="submission" date="2019-12" db="EMBL/GenBank/DDBJ databases">
        <authorList>
            <person name="Floudas D."/>
            <person name="Bentzer J."/>
            <person name="Ahren D."/>
            <person name="Johansson T."/>
            <person name="Persson P."/>
            <person name="Tunlid A."/>
        </authorList>
    </citation>
    <scope>NUCLEOTIDE SEQUENCE [LARGE SCALE GENOMIC DNA]</scope>
    <source>
        <strain evidence="4 5">CBS 102.39</strain>
    </source>
</reference>
<comment type="similarity">
    <text evidence="1">Belongs to the prefoldin subunit beta family.</text>
</comment>
<evidence type="ECO:0000313" key="5">
    <source>
        <dbReference type="Proteomes" id="UP000521872"/>
    </source>
</evidence>
<proteinExistence type="inferred from homology"/>
<evidence type="ECO:0000256" key="1">
    <source>
        <dbReference type="ARBA" id="ARBA00008045"/>
    </source>
</evidence>
<dbReference type="Gene3D" id="1.10.287.370">
    <property type="match status" value="1"/>
</dbReference>
<dbReference type="InterPro" id="IPR009053">
    <property type="entry name" value="Prefoldin"/>
</dbReference>
<dbReference type="SUPFAM" id="SSF46579">
    <property type="entry name" value="Prefoldin"/>
    <property type="match status" value="1"/>
</dbReference>
<dbReference type="AlphaFoldDB" id="A0A8H4VUM4"/>
<dbReference type="GO" id="GO:0006457">
    <property type="term" value="P:protein folding"/>
    <property type="evidence" value="ECO:0007669"/>
    <property type="project" value="InterPro"/>
</dbReference>
<sequence>MSLQAKFQQASIEFQNLQADLTKVVDARQRLDAQLSENELVKKEFASLTPENTVYKLIGPILVKQDQDDAKNNVDRRLDFIRGEIRRVEGQIKDIEEKQEKRKVELVQLQTALQQQASKTSTSPSSTITA</sequence>
<gene>
    <name evidence="4" type="ORF">D9613_002093</name>
</gene>
<feature type="coiled-coil region" evidence="3">
    <location>
        <begin position="78"/>
        <end position="105"/>
    </location>
</feature>
<evidence type="ECO:0000313" key="4">
    <source>
        <dbReference type="EMBL" id="KAF4623188.1"/>
    </source>
</evidence>
<keyword evidence="5" id="KW-1185">Reference proteome</keyword>
<keyword evidence="2" id="KW-0143">Chaperone</keyword>
<dbReference type="Pfam" id="PF01920">
    <property type="entry name" value="Prefoldin_2"/>
    <property type="match status" value="1"/>
</dbReference>
<dbReference type="GO" id="GO:0005737">
    <property type="term" value="C:cytoplasm"/>
    <property type="evidence" value="ECO:0007669"/>
    <property type="project" value="TreeGrafter"/>
</dbReference>
<dbReference type="GO" id="GO:0016272">
    <property type="term" value="C:prefoldin complex"/>
    <property type="evidence" value="ECO:0007669"/>
    <property type="project" value="InterPro"/>
</dbReference>
<dbReference type="FunFam" id="1.10.287.370:FF:000003">
    <property type="entry name" value="Prefoldin subunit 6"/>
    <property type="match status" value="1"/>
</dbReference>
<evidence type="ECO:0008006" key="6">
    <source>
        <dbReference type="Google" id="ProtNLM"/>
    </source>
</evidence>
<dbReference type="CDD" id="cd23161">
    <property type="entry name" value="Prefoldin_6"/>
    <property type="match status" value="1"/>
</dbReference>
<dbReference type="InterPro" id="IPR002777">
    <property type="entry name" value="PFD_beta-like"/>
</dbReference>
<accession>A0A8H4VUM4</accession>
<dbReference type="GO" id="GO:0051082">
    <property type="term" value="F:unfolded protein binding"/>
    <property type="evidence" value="ECO:0007669"/>
    <property type="project" value="InterPro"/>
</dbReference>
<comment type="caution">
    <text evidence="4">The sequence shown here is derived from an EMBL/GenBank/DDBJ whole genome shotgun (WGS) entry which is preliminary data.</text>
</comment>
<dbReference type="PANTHER" id="PTHR21431:SF0">
    <property type="entry name" value="PREFOLDIN SUBUNIT 6"/>
    <property type="match status" value="1"/>
</dbReference>
<protein>
    <recommendedName>
        <fullName evidence="6">Prefoldin subunit 6</fullName>
    </recommendedName>
</protein>
<dbReference type="PANTHER" id="PTHR21431">
    <property type="entry name" value="PREFOLDIN SUBUNIT 6"/>
    <property type="match status" value="1"/>
</dbReference>
<organism evidence="4 5">
    <name type="scientific">Agrocybe pediades</name>
    <dbReference type="NCBI Taxonomy" id="84607"/>
    <lineage>
        <taxon>Eukaryota</taxon>
        <taxon>Fungi</taxon>
        <taxon>Dikarya</taxon>
        <taxon>Basidiomycota</taxon>
        <taxon>Agaricomycotina</taxon>
        <taxon>Agaricomycetes</taxon>
        <taxon>Agaricomycetidae</taxon>
        <taxon>Agaricales</taxon>
        <taxon>Agaricineae</taxon>
        <taxon>Strophariaceae</taxon>
        <taxon>Agrocybe</taxon>
    </lineage>
</organism>
<dbReference type="Proteomes" id="UP000521872">
    <property type="component" value="Unassembled WGS sequence"/>
</dbReference>